<dbReference type="InterPro" id="IPR013108">
    <property type="entry name" value="Amidohydro_3"/>
</dbReference>
<proteinExistence type="predicted"/>
<dbReference type="Gene3D" id="2.30.40.10">
    <property type="entry name" value="Urease, subunit C, domain 1"/>
    <property type="match status" value="1"/>
</dbReference>
<evidence type="ECO:0000313" key="4">
    <source>
        <dbReference type="Proteomes" id="UP000580839"/>
    </source>
</evidence>
<feature type="domain" description="Amidohydrolase 3" evidence="2">
    <location>
        <begin position="354"/>
        <end position="414"/>
    </location>
</feature>
<dbReference type="PANTHER" id="PTHR43135:SF3">
    <property type="entry name" value="ALPHA-D-RIBOSE 1-METHYLPHOSPHONATE 5-TRIPHOSPHATE DIPHOSPHATASE"/>
    <property type="match status" value="1"/>
</dbReference>
<dbReference type="Proteomes" id="UP000580839">
    <property type="component" value="Unassembled WGS sequence"/>
</dbReference>
<evidence type="ECO:0000256" key="1">
    <source>
        <dbReference type="SAM" id="SignalP"/>
    </source>
</evidence>
<organism evidence="3 4">
    <name type="scientific">Eiseniibacteriota bacterium</name>
    <dbReference type="NCBI Taxonomy" id="2212470"/>
    <lineage>
        <taxon>Bacteria</taxon>
        <taxon>Candidatus Eiseniibacteriota</taxon>
    </lineage>
</organism>
<name>A0A849SH88_UNCEI</name>
<dbReference type="GO" id="GO:0016810">
    <property type="term" value="F:hydrolase activity, acting on carbon-nitrogen (but not peptide) bonds"/>
    <property type="evidence" value="ECO:0007669"/>
    <property type="project" value="InterPro"/>
</dbReference>
<dbReference type="InterPro" id="IPR051781">
    <property type="entry name" value="Metallo-dep_Hydrolase"/>
</dbReference>
<evidence type="ECO:0000313" key="3">
    <source>
        <dbReference type="EMBL" id="NOT33926.1"/>
    </source>
</evidence>
<dbReference type="InterPro" id="IPR032466">
    <property type="entry name" value="Metal_Hydrolase"/>
</dbReference>
<dbReference type="Pfam" id="PF07969">
    <property type="entry name" value="Amidohydro_3"/>
    <property type="match status" value="1"/>
</dbReference>
<evidence type="ECO:0000259" key="2">
    <source>
        <dbReference type="Pfam" id="PF07969"/>
    </source>
</evidence>
<gene>
    <name evidence="3" type="ORF">HOP12_07125</name>
</gene>
<keyword evidence="1" id="KW-0732">Signal</keyword>
<keyword evidence="3" id="KW-0378">Hydrolase</keyword>
<protein>
    <submittedName>
        <fullName evidence="3">Amidohydrolase family protein</fullName>
    </submittedName>
</protein>
<dbReference type="AlphaFoldDB" id="A0A849SH88"/>
<dbReference type="EMBL" id="JABFRW010000079">
    <property type="protein sequence ID" value="NOT33926.1"/>
    <property type="molecule type" value="Genomic_DNA"/>
</dbReference>
<comment type="caution">
    <text evidence="3">The sequence shown here is derived from an EMBL/GenBank/DDBJ whole genome shotgun (WGS) entry which is preliminary data.</text>
</comment>
<dbReference type="Gene3D" id="3.20.20.140">
    <property type="entry name" value="Metal-dependent hydrolases"/>
    <property type="match status" value="1"/>
</dbReference>
<feature type="chain" id="PRO_5032303047" evidence="1">
    <location>
        <begin position="24"/>
        <end position="439"/>
    </location>
</feature>
<reference evidence="3 4" key="1">
    <citation type="submission" date="2020-04" db="EMBL/GenBank/DDBJ databases">
        <title>Metagenomic profiling of ammonia- and methane-oxidizing microorganisms in a Dutch drinking water treatment plant.</title>
        <authorList>
            <person name="Poghosyan L."/>
            <person name="Leucker S."/>
        </authorList>
    </citation>
    <scope>NUCLEOTIDE SEQUENCE [LARGE SCALE GENOMIC DNA]</scope>
    <source>
        <strain evidence="3">S-RSF-IL-03</strain>
    </source>
</reference>
<dbReference type="InterPro" id="IPR011059">
    <property type="entry name" value="Metal-dep_hydrolase_composite"/>
</dbReference>
<dbReference type="SUPFAM" id="SSF51556">
    <property type="entry name" value="Metallo-dependent hydrolases"/>
    <property type="match status" value="1"/>
</dbReference>
<feature type="signal peptide" evidence="1">
    <location>
        <begin position="1"/>
        <end position="23"/>
    </location>
</feature>
<dbReference type="PANTHER" id="PTHR43135">
    <property type="entry name" value="ALPHA-D-RIBOSE 1-METHYLPHOSPHONATE 5-TRIPHOSPHATE DIPHOSPHATASE"/>
    <property type="match status" value="1"/>
</dbReference>
<accession>A0A849SH88</accession>
<sequence length="439" mass="46881">MKRAIIGLAVAALVVGSMRNAAAEAVALTGGTVHTVSGATLDGATIVIENGRITAVGAAVAIPSGARIVSVAGKHVYPGFLDANSVLGLTEISAVLGTIDHTEIGDINPNVRSEVEINPESELILVTRANGVVASLVIPRGGAINGTSAIVHWDGWTYEDMTVAAPVGLHVQWPNMNPVRVWTETRTDEEQNKARDLRLAAIQRAFDDARAYLKALDAEGRAGIPRHDRDVKWDAMVKALRGEIPVLFHCDALSQINAVLAFADREKLPRVILVGGADAALVAAELRRRDIAVICGRTSALPRRSNEPYDAGMSLPARLRDAGVRFCISNGGSEDGSAANGRNLPYEAAMGAAYGLPRDEALKSITLYPAQILGVADRMGSIEPGRFGDLVITNGDPLEITTAVEQVWIRGHEVSLENRQTRLFKKYDARPRGPQARPR</sequence>
<dbReference type="SUPFAM" id="SSF51338">
    <property type="entry name" value="Composite domain of metallo-dependent hydrolases"/>
    <property type="match status" value="1"/>
</dbReference>